<name>A0A1I5NBL7_9BACI</name>
<dbReference type="InterPro" id="IPR037026">
    <property type="entry name" value="Vgr_OB-fold_dom_sf"/>
</dbReference>
<evidence type="ECO:0000313" key="1">
    <source>
        <dbReference type="EMBL" id="SFP19067.1"/>
    </source>
</evidence>
<dbReference type="Proteomes" id="UP000198892">
    <property type="component" value="Unassembled WGS sequence"/>
</dbReference>
<reference evidence="2" key="1">
    <citation type="submission" date="2016-10" db="EMBL/GenBank/DDBJ databases">
        <authorList>
            <person name="Varghese N."/>
            <person name="Submissions S."/>
        </authorList>
    </citation>
    <scope>NUCLEOTIDE SEQUENCE [LARGE SCALE GENOMIC DNA]</scope>
    <source>
        <strain evidence="2">S7</strain>
    </source>
</reference>
<sequence>MRGDTYLKKFVDSKLLETHTAMPCRVESFENGKAELQPLFKRKEKGKEAESHPPILEAHAVSQRFIIKDKYVSSVSSEHALSYTEEEIEREVTPVYKKGDIVYVVFAERALDNVISGSEADPEFSRHHALEDAVIVGLIQ</sequence>
<protein>
    <recommendedName>
        <fullName evidence="3">Phage protein Gp138 N-terminal domain-containing protein</fullName>
    </recommendedName>
</protein>
<accession>A0A1I5NBL7</accession>
<dbReference type="AlphaFoldDB" id="A0A1I5NBL7"/>
<proteinExistence type="predicted"/>
<keyword evidence="2" id="KW-1185">Reference proteome</keyword>
<dbReference type="EMBL" id="FOXD01000003">
    <property type="protein sequence ID" value="SFP19067.1"/>
    <property type="molecule type" value="Genomic_DNA"/>
</dbReference>
<dbReference type="Gene3D" id="2.40.50.230">
    <property type="entry name" value="Gp5 N-terminal domain"/>
    <property type="match status" value="1"/>
</dbReference>
<dbReference type="RefSeq" id="WP_093335228.1">
    <property type="nucleotide sequence ID" value="NZ_FOXD01000003.1"/>
</dbReference>
<evidence type="ECO:0000313" key="2">
    <source>
        <dbReference type="Proteomes" id="UP000198892"/>
    </source>
</evidence>
<dbReference type="STRING" id="1884432.SAMN05518683_10368"/>
<dbReference type="OrthoDB" id="2621843at2"/>
<evidence type="ECO:0008006" key="3">
    <source>
        <dbReference type="Google" id="ProtNLM"/>
    </source>
</evidence>
<gene>
    <name evidence="1" type="ORF">SAMN05518683_10368</name>
</gene>
<organism evidence="1 2">
    <name type="scientific">Salibacterium halotolerans</name>
    <dbReference type="NCBI Taxonomy" id="1884432"/>
    <lineage>
        <taxon>Bacteria</taxon>
        <taxon>Bacillati</taxon>
        <taxon>Bacillota</taxon>
        <taxon>Bacilli</taxon>
        <taxon>Bacillales</taxon>
        <taxon>Bacillaceae</taxon>
    </lineage>
</organism>